<evidence type="ECO:0000313" key="2">
    <source>
        <dbReference type="Proteomes" id="UP001321861"/>
    </source>
</evidence>
<organism evidence="1 2">
    <name type="scientific">Xylocopilactobacillus apicola</name>
    <dbReference type="NCBI Taxonomy" id="2932184"/>
    <lineage>
        <taxon>Bacteria</taxon>
        <taxon>Bacillati</taxon>
        <taxon>Bacillota</taxon>
        <taxon>Bacilli</taxon>
        <taxon>Lactobacillales</taxon>
        <taxon>Lactobacillaceae</taxon>
        <taxon>Xylocopilactobacillus</taxon>
    </lineage>
</organism>
<name>A0AAU9DPW4_9LACO</name>
<sequence length="105" mass="11914">MTDNRNERTGKNWRIEAAVTRPFKHTTDPTKVISGDPLYYHDTTLGTKTHLTSTAQVLYNGTATSDYQEVKNYPWNLSFKANPIDIPTEGRYNVIVIFILVNVAP</sequence>
<evidence type="ECO:0000313" key="1">
    <source>
        <dbReference type="EMBL" id="BDR57874.1"/>
    </source>
</evidence>
<proteinExistence type="predicted"/>
<keyword evidence="2" id="KW-1185">Reference proteome</keyword>
<dbReference type="EMBL" id="AP026802">
    <property type="protein sequence ID" value="BDR57874.1"/>
    <property type="molecule type" value="Genomic_DNA"/>
</dbReference>
<evidence type="ECO:0008006" key="3">
    <source>
        <dbReference type="Google" id="ProtNLM"/>
    </source>
</evidence>
<accession>A0AAU9DPW4</accession>
<dbReference type="RefSeq" id="WP_317635806.1">
    <property type="nucleotide sequence ID" value="NZ_AP026802.1"/>
</dbReference>
<reference evidence="1 2" key="1">
    <citation type="journal article" date="2023" name="Microbiol. Spectr.">
        <title>Symbiosis of Carpenter Bees with Uncharacterized Lactic Acid Bacteria Showing NAD Auxotrophy.</title>
        <authorList>
            <person name="Kawasaki S."/>
            <person name="Ozawa K."/>
            <person name="Mori T."/>
            <person name="Yamamoto A."/>
            <person name="Ito M."/>
            <person name="Ohkuma M."/>
            <person name="Sakamoto M."/>
            <person name="Matsutani M."/>
        </authorList>
    </citation>
    <scope>NUCLEOTIDE SEQUENCE [LARGE SCALE GENOMIC DNA]</scope>
    <source>
        <strain evidence="1 2">XA3</strain>
    </source>
</reference>
<gene>
    <name evidence="1" type="ORF">XA3_03150</name>
</gene>
<dbReference type="Proteomes" id="UP001321861">
    <property type="component" value="Chromosome"/>
</dbReference>
<protein>
    <recommendedName>
        <fullName evidence="3">WxL domain-containing protein</fullName>
    </recommendedName>
</protein>
<dbReference type="AlphaFoldDB" id="A0AAU9DPW4"/>
<dbReference type="KEGG" id="xap:XA3_03150"/>